<keyword evidence="3" id="KW-1185">Reference proteome</keyword>
<dbReference type="Proteomes" id="UP000603904">
    <property type="component" value="Unassembled WGS sequence"/>
</dbReference>
<evidence type="ECO:0000313" key="3">
    <source>
        <dbReference type="Proteomes" id="UP000603904"/>
    </source>
</evidence>
<dbReference type="Pfam" id="PF01814">
    <property type="entry name" value="Hemerythrin"/>
    <property type="match status" value="1"/>
</dbReference>
<organism evidence="2 3">
    <name type="scientific">Microbispora corallina</name>
    <dbReference type="NCBI Taxonomy" id="83302"/>
    <lineage>
        <taxon>Bacteria</taxon>
        <taxon>Bacillati</taxon>
        <taxon>Actinomycetota</taxon>
        <taxon>Actinomycetes</taxon>
        <taxon>Streptosporangiales</taxon>
        <taxon>Streptosporangiaceae</taxon>
        <taxon>Microbispora</taxon>
    </lineage>
</organism>
<sequence length="212" mass="22511">MTDIRTEPTAVVETDLTHKMHRAATTLLTEAAGRPSVPAGALAELRDFLVANLHHHHESEDGQLWPLITAAAPETAAELAALSEDHDLLDTALDALAGVPIGDTGRAALAEAASAVRDLVHDHLEREEPLLFPALRAHVSPEAWAEFSQQVVATAPMEGAHLMIGLFDEVGSPEEVELVLSGLPEQARAFVPGMRQAARGSLAVLRGENDAT</sequence>
<comment type="caution">
    <text evidence="2">The sequence shown here is derived from an EMBL/GenBank/DDBJ whole genome shotgun (WGS) entry which is preliminary data.</text>
</comment>
<dbReference type="EMBL" id="BOOC01000011">
    <property type="protein sequence ID" value="GIH39851.1"/>
    <property type="molecule type" value="Genomic_DNA"/>
</dbReference>
<gene>
    <name evidence="2" type="ORF">Mco01_28510</name>
</gene>
<dbReference type="InterPro" id="IPR012312">
    <property type="entry name" value="Hemerythrin-like"/>
</dbReference>
<dbReference type="RefSeq" id="WP_204057342.1">
    <property type="nucleotide sequence ID" value="NZ_BAAAGP010000011.1"/>
</dbReference>
<proteinExistence type="predicted"/>
<dbReference type="Gene3D" id="1.20.120.520">
    <property type="entry name" value="nmb1532 protein domain like"/>
    <property type="match status" value="1"/>
</dbReference>
<protein>
    <recommendedName>
        <fullName evidence="1">Hemerythrin-like domain-containing protein</fullName>
    </recommendedName>
</protein>
<name>A0ABQ4FYF5_9ACTN</name>
<evidence type="ECO:0000313" key="2">
    <source>
        <dbReference type="EMBL" id="GIH39851.1"/>
    </source>
</evidence>
<accession>A0ABQ4FYF5</accession>
<evidence type="ECO:0000259" key="1">
    <source>
        <dbReference type="Pfam" id="PF01814"/>
    </source>
</evidence>
<reference evidence="2 3" key="1">
    <citation type="submission" date="2021-01" db="EMBL/GenBank/DDBJ databases">
        <title>Whole genome shotgun sequence of Microbispora corallina NBRC 16416.</title>
        <authorList>
            <person name="Komaki H."/>
            <person name="Tamura T."/>
        </authorList>
    </citation>
    <scope>NUCLEOTIDE SEQUENCE [LARGE SCALE GENOMIC DNA]</scope>
    <source>
        <strain evidence="2 3">NBRC 16416</strain>
    </source>
</reference>
<feature type="domain" description="Hemerythrin-like" evidence="1">
    <location>
        <begin position="15"/>
        <end position="135"/>
    </location>
</feature>